<dbReference type="InterPro" id="IPR037165">
    <property type="entry name" value="AldOxase/xan_DH_Mopterin-bd_sf"/>
</dbReference>
<dbReference type="Pfam" id="PF20256">
    <property type="entry name" value="MoCoBD_2"/>
    <property type="match status" value="2"/>
</dbReference>
<dbReference type="PIRSF" id="PIRSF036389">
    <property type="entry name" value="IOR_B"/>
    <property type="match status" value="1"/>
</dbReference>
<evidence type="ECO:0000259" key="1">
    <source>
        <dbReference type="SMART" id="SM01008"/>
    </source>
</evidence>
<dbReference type="InterPro" id="IPR046867">
    <property type="entry name" value="AldOxase/xan_DH_MoCoBD2"/>
</dbReference>
<dbReference type="SMART" id="SM01008">
    <property type="entry name" value="Ald_Xan_dh_C"/>
    <property type="match status" value="1"/>
</dbReference>
<evidence type="ECO:0000313" key="2">
    <source>
        <dbReference type="EMBL" id="MDK2125969.1"/>
    </source>
</evidence>
<dbReference type="Pfam" id="PF02738">
    <property type="entry name" value="MoCoBD_1"/>
    <property type="match status" value="1"/>
</dbReference>
<dbReference type="InterPro" id="IPR019546">
    <property type="entry name" value="TAT_signal_bac_arc"/>
</dbReference>
<dbReference type="Gene3D" id="3.30.365.10">
    <property type="entry name" value="Aldehyde oxidase/xanthine dehydrogenase, molybdopterin binding domain"/>
    <property type="match status" value="4"/>
</dbReference>
<dbReference type="RefSeq" id="WP_284102284.1">
    <property type="nucleotide sequence ID" value="NZ_JARRAF010000028.1"/>
</dbReference>
<reference evidence="2" key="1">
    <citation type="submission" date="2023-03" db="EMBL/GenBank/DDBJ databases">
        <title>Chitinimonas shenzhenensis gen. nov., sp. nov., a novel member of family Burkholderiaceae isolated from activated sludge collected in Shen Zhen, China.</title>
        <authorList>
            <person name="Wang X."/>
        </authorList>
    </citation>
    <scope>NUCLEOTIDE SEQUENCE</scope>
    <source>
        <strain evidence="2">DQS-5</strain>
    </source>
</reference>
<dbReference type="EMBL" id="JARRAF010000028">
    <property type="protein sequence ID" value="MDK2125969.1"/>
    <property type="molecule type" value="Genomic_DNA"/>
</dbReference>
<comment type="caution">
    <text evidence="2">The sequence shown here is derived from an EMBL/GenBank/DDBJ whole genome shotgun (WGS) entry which is preliminary data.</text>
</comment>
<sequence>MSAELSRRDFLKASATVTGGLSLAFWLPGTAEAINTDQFKPNAFIKIEADNSVTVISKHLEMGQGVYTGLATIVAEELDADWSQIKIEGAPADARRYNNLHWGPAQGTGGSSSIANSYMQLRQAGATARAMLVSAAAEAWKVPAEAITVERGTLSHPPSGKKAKFGDFVSQALRQPVPEKVALKDPKDFKLIGKHAPRKDSRAKTTGRARYTQDVKMPGLQTALVIHPPRFGSKVKSFDASAAKPMKGVFDVVQIPSGIAVLAKDFWTAKQARDQVKVEWDDSNAMTQGTAELLAEYRELAKQDGLVAPGKRGDVDAALAKAAKVINAEFLFPYLAHAAMEPMNCVVKLSADQCEVWNGEQLHTGDQYALAQITGLKPEQIKINMLFAGGSFGRRANPVSDYVREAASIAKAIDGKAPVKLVWTREDDMRGGHYRPFYLHALSVGLDERGQPIAWKQRIVGQSIMAGTPFESFAVKNGIDSTSVEGAANLAYGIANLQVDLHSPKHAVPVQWWRSVGHTHTGFSTEVMIDMAAHAASLDPVAYRLALLQDHPRHSAVLKLAADKAGWTKPLAPGKAGEKRGRGVAVHESFNTVVAQVAEITVKADGSFKVDRVVCAVDCGVVINPDNVRAQMEGGIGFGLGAALHDAITLKAGAPEQSNFHDYPALRINEMPQIEVHIIPSTTNPTGVGEPGVPPIAPAVANALAAATGKRVFELPMGRG</sequence>
<dbReference type="InterPro" id="IPR006311">
    <property type="entry name" value="TAT_signal"/>
</dbReference>
<dbReference type="NCBIfam" id="TIGR01409">
    <property type="entry name" value="TAT_signal_seq"/>
    <property type="match status" value="1"/>
</dbReference>
<accession>A0ABT7E139</accession>
<feature type="domain" description="Aldehyde oxidase/xanthine dehydrogenase a/b hammerhead" evidence="1">
    <location>
        <begin position="206"/>
        <end position="284"/>
    </location>
</feature>
<organism evidence="2 3">
    <name type="scientific">Parachitinimonas caeni</name>
    <dbReference type="NCBI Taxonomy" id="3031301"/>
    <lineage>
        <taxon>Bacteria</taxon>
        <taxon>Pseudomonadati</taxon>
        <taxon>Pseudomonadota</taxon>
        <taxon>Betaproteobacteria</taxon>
        <taxon>Neisseriales</taxon>
        <taxon>Chitinibacteraceae</taxon>
        <taxon>Parachitinimonas</taxon>
    </lineage>
</organism>
<dbReference type="PANTHER" id="PTHR47495:SF2">
    <property type="entry name" value="ALDEHYDE DEHYDROGENASE"/>
    <property type="match status" value="1"/>
</dbReference>
<gene>
    <name evidence="2" type="ORF">PZA18_18135</name>
</gene>
<dbReference type="PROSITE" id="PS51318">
    <property type="entry name" value="TAT"/>
    <property type="match status" value="1"/>
</dbReference>
<protein>
    <submittedName>
        <fullName evidence="2">Xanthine dehydrogenase family protein molybdopterin-binding subunit</fullName>
    </submittedName>
</protein>
<dbReference type="InterPro" id="IPR052516">
    <property type="entry name" value="N-heterocyclic_Hydroxylase"/>
</dbReference>
<dbReference type="InterPro" id="IPR008274">
    <property type="entry name" value="AldOxase/xan_DH_MoCoBD1"/>
</dbReference>
<name>A0ABT7E139_9NEIS</name>
<evidence type="ECO:0000313" key="3">
    <source>
        <dbReference type="Proteomes" id="UP001172778"/>
    </source>
</evidence>
<proteinExistence type="predicted"/>
<dbReference type="SUPFAM" id="SSF56003">
    <property type="entry name" value="Molybdenum cofactor-binding domain"/>
    <property type="match status" value="2"/>
</dbReference>
<dbReference type="PANTHER" id="PTHR47495">
    <property type="entry name" value="ALDEHYDE DEHYDROGENASE"/>
    <property type="match status" value="1"/>
</dbReference>
<keyword evidence="3" id="KW-1185">Reference proteome</keyword>
<dbReference type="Gene3D" id="3.90.1170.50">
    <property type="entry name" value="Aldehyde oxidase/xanthine dehydrogenase, a/b hammerhead"/>
    <property type="match status" value="1"/>
</dbReference>
<dbReference type="InterPro" id="IPR012368">
    <property type="entry name" value="OxRdtase_Mopterin-bd_su_IorB"/>
</dbReference>
<dbReference type="InterPro" id="IPR000674">
    <property type="entry name" value="Ald_Oxase/Xan_DH_a/b"/>
</dbReference>
<dbReference type="Proteomes" id="UP001172778">
    <property type="component" value="Unassembled WGS sequence"/>
</dbReference>